<dbReference type="eggNOG" id="COG3668">
    <property type="taxonomic scope" value="Bacteria"/>
</dbReference>
<dbReference type="HOGENOM" id="CLU_147162_4_0_10"/>
<comment type="similarity">
    <text evidence="1">Belongs to the RelE toxin family.</text>
</comment>
<dbReference type="InterPro" id="IPR007712">
    <property type="entry name" value="RelE/ParE_toxin"/>
</dbReference>
<evidence type="ECO:0000256" key="1">
    <source>
        <dbReference type="ARBA" id="ARBA00006226"/>
    </source>
</evidence>
<gene>
    <name evidence="3" type="ordered locus">Cphamn1_1668</name>
</gene>
<dbReference type="STRING" id="331678.Cphamn1_1668"/>
<dbReference type="KEGG" id="cpb:Cphamn1_1668"/>
<evidence type="ECO:0000256" key="2">
    <source>
        <dbReference type="ARBA" id="ARBA00022649"/>
    </source>
</evidence>
<dbReference type="Gene3D" id="3.30.2310.20">
    <property type="entry name" value="RelE-like"/>
    <property type="match status" value="1"/>
</dbReference>
<name>B3EKQ1_CHLPB</name>
<dbReference type="OrthoDB" id="5574284at2"/>
<reference evidence="3" key="1">
    <citation type="submission" date="2008-06" db="EMBL/GenBank/DDBJ databases">
        <title>Complete sequence of Chlorobium phaeobacteroides BS1.</title>
        <authorList>
            <consortium name="US DOE Joint Genome Institute"/>
            <person name="Lucas S."/>
            <person name="Copeland A."/>
            <person name="Lapidus A."/>
            <person name="Glavina del Rio T."/>
            <person name="Dalin E."/>
            <person name="Tice H."/>
            <person name="Bruce D."/>
            <person name="Goodwin L."/>
            <person name="Pitluck S."/>
            <person name="Schmutz J."/>
            <person name="Larimer F."/>
            <person name="Land M."/>
            <person name="Hauser L."/>
            <person name="Kyrpides N."/>
            <person name="Ovchinnikova G."/>
            <person name="Li T."/>
            <person name="Liu Z."/>
            <person name="Zhao F."/>
            <person name="Overmann J."/>
            <person name="Bryant D.A."/>
            <person name="Richardson P."/>
        </authorList>
    </citation>
    <scope>NUCLEOTIDE SEQUENCE [LARGE SCALE GENOMIC DNA]</scope>
    <source>
        <strain evidence="3">BS1</strain>
    </source>
</reference>
<dbReference type="Pfam" id="PF05016">
    <property type="entry name" value="ParE_toxin"/>
    <property type="match status" value="1"/>
</dbReference>
<dbReference type="InterPro" id="IPR035093">
    <property type="entry name" value="RelE/ParE_toxin_dom_sf"/>
</dbReference>
<dbReference type="AlphaFoldDB" id="B3EKQ1"/>
<accession>B3EKQ1</accession>
<proteinExistence type="inferred from homology"/>
<protein>
    <submittedName>
        <fullName evidence="3">Plasmid stabilization system</fullName>
    </submittedName>
</protein>
<sequence>MSLSYDIFWAASAEQDLTEIIDFIATESPESALRIVRGIRERASELKSFPERGRIVPELQSQGIFLYRELLVPPWRIAYRIKDAQVTVLSILDSRRNVEDILLERFIKRG</sequence>
<dbReference type="InterPro" id="IPR051803">
    <property type="entry name" value="TA_system_RelE-like_toxin"/>
</dbReference>
<keyword evidence="2" id="KW-1277">Toxin-antitoxin system</keyword>
<dbReference type="EMBL" id="CP001101">
    <property type="protein sequence ID" value="ACE04587.1"/>
    <property type="molecule type" value="Genomic_DNA"/>
</dbReference>
<organism evidence="3">
    <name type="scientific">Chlorobium phaeobacteroides (strain BS1)</name>
    <dbReference type="NCBI Taxonomy" id="331678"/>
    <lineage>
        <taxon>Bacteria</taxon>
        <taxon>Pseudomonadati</taxon>
        <taxon>Chlorobiota</taxon>
        <taxon>Chlorobiia</taxon>
        <taxon>Chlorobiales</taxon>
        <taxon>Chlorobiaceae</taxon>
        <taxon>Chlorobium/Pelodictyon group</taxon>
        <taxon>Chlorobium</taxon>
    </lineage>
</organism>
<dbReference type="PANTHER" id="PTHR33755">
    <property type="entry name" value="TOXIN PARE1-RELATED"/>
    <property type="match status" value="1"/>
</dbReference>
<dbReference type="PANTHER" id="PTHR33755:SF5">
    <property type="entry name" value="TYPE II TOXIN-ANTITOXIN SYSTEM RELE_PARE FAMILY TOXIN"/>
    <property type="match status" value="1"/>
</dbReference>
<evidence type="ECO:0000313" key="3">
    <source>
        <dbReference type="EMBL" id="ACE04587.1"/>
    </source>
</evidence>